<dbReference type="RefSeq" id="XP_062706033.1">
    <property type="nucleotide sequence ID" value="XM_062850049.1"/>
</dbReference>
<dbReference type="Pfam" id="PF07253">
    <property type="entry name" value="Gypsy"/>
    <property type="match status" value="1"/>
</dbReference>
<evidence type="ECO:0000256" key="7">
    <source>
        <dbReference type="ARBA" id="ARBA00022918"/>
    </source>
</evidence>
<keyword evidence="9" id="KW-1133">Transmembrane helix</keyword>
<reference evidence="12" key="1">
    <citation type="journal article" date="2015" name="Proc. Natl. Acad. Sci. U.S.A.">
        <title>Genome sequence of the Asian Tiger mosquito, Aedes albopictus, reveals insights into its biology, genetics, and evolution.</title>
        <authorList>
            <person name="Chen X.G."/>
            <person name="Jiang X."/>
            <person name="Gu J."/>
            <person name="Xu M."/>
            <person name="Wu Y."/>
            <person name="Deng Y."/>
            <person name="Zhang C."/>
            <person name="Bonizzoni M."/>
            <person name="Dermauw W."/>
            <person name="Vontas J."/>
            <person name="Armbruster P."/>
            <person name="Huang X."/>
            <person name="Yang Y."/>
            <person name="Zhang H."/>
            <person name="He W."/>
            <person name="Peng H."/>
            <person name="Liu Y."/>
            <person name="Wu K."/>
            <person name="Chen J."/>
            <person name="Lirakis M."/>
            <person name="Topalis P."/>
            <person name="Van Leeuwen T."/>
            <person name="Hall A.B."/>
            <person name="Jiang X."/>
            <person name="Thorpe C."/>
            <person name="Mueller R.L."/>
            <person name="Sun C."/>
            <person name="Waterhouse R.M."/>
            <person name="Yan G."/>
            <person name="Tu Z.J."/>
            <person name="Fang X."/>
            <person name="James A.A."/>
        </authorList>
    </citation>
    <scope>NUCLEOTIDE SEQUENCE [LARGE SCALE GENOMIC DNA]</scope>
    <source>
        <strain evidence="12">Foshan</strain>
    </source>
</reference>
<dbReference type="Gene3D" id="2.40.70.10">
    <property type="entry name" value="Acid Proteases"/>
    <property type="match status" value="1"/>
</dbReference>
<feature type="compositionally biased region" description="Acidic residues" evidence="8">
    <location>
        <begin position="716"/>
        <end position="728"/>
    </location>
</feature>
<keyword evidence="5" id="KW-0255">Endonuclease</keyword>
<dbReference type="GeneID" id="134287662"/>
<dbReference type="InterPro" id="IPR009882">
    <property type="entry name" value="Gypsy"/>
</dbReference>
<dbReference type="InterPro" id="IPR000477">
    <property type="entry name" value="RT_dom"/>
</dbReference>
<evidence type="ECO:0000313" key="11">
    <source>
        <dbReference type="EnsemblMetazoa" id="AALFPA23_011848.P16846"/>
    </source>
</evidence>
<keyword evidence="3" id="KW-0548">Nucleotidyltransferase</keyword>
<dbReference type="EnsemblMetazoa" id="AALFPA23_011848.R16846">
    <property type="protein sequence ID" value="AALFPA23_011848.P16846"/>
    <property type="gene ID" value="AALFPA23_011848"/>
</dbReference>
<feature type="domain" description="Reverse transcriptase" evidence="10">
    <location>
        <begin position="295"/>
        <end position="479"/>
    </location>
</feature>
<evidence type="ECO:0000313" key="12">
    <source>
        <dbReference type="Proteomes" id="UP000069940"/>
    </source>
</evidence>
<dbReference type="InterPro" id="IPR043128">
    <property type="entry name" value="Rev_trsase/Diguanyl_cyclase"/>
</dbReference>
<evidence type="ECO:0000256" key="1">
    <source>
        <dbReference type="ARBA" id="ARBA00012493"/>
    </source>
</evidence>
<keyword evidence="7" id="KW-0695">RNA-directed DNA polymerase</keyword>
<evidence type="ECO:0000256" key="2">
    <source>
        <dbReference type="ARBA" id="ARBA00022679"/>
    </source>
</evidence>
<dbReference type="PANTHER" id="PTHR37984">
    <property type="entry name" value="PROTEIN CBG26694"/>
    <property type="match status" value="1"/>
</dbReference>
<feature type="compositionally biased region" description="Polar residues" evidence="8">
    <location>
        <begin position="1425"/>
        <end position="1434"/>
    </location>
</feature>
<dbReference type="Gene3D" id="3.10.10.10">
    <property type="entry name" value="HIV Type 1 Reverse Transcriptase, subunit A, domain 1"/>
    <property type="match status" value="1"/>
</dbReference>
<feature type="transmembrane region" description="Helical" evidence="9">
    <location>
        <begin position="1335"/>
        <end position="1361"/>
    </location>
</feature>
<dbReference type="EC" id="2.7.7.49" evidence="1"/>
<reference evidence="11" key="2">
    <citation type="submission" date="2025-05" db="UniProtKB">
        <authorList>
            <consortium name="EnsemblMetazoa"/>
        </authorList>
    </citation>
    <scope>IDENTIFICATION</scope>
    <source>
        <strain evidence="11">Foshan</strain>
    </source>
</reference>
<name>A0ABM1YST8_AEDAL</name>
<keyword evidence="9" id="KW-0472">Membrane</keyword>
<dbReference type="SUPFAM" id="SSF50630">
    <property type="entry name" value="Acid proteases"/>
    <property type="match status" value="1"/>
</dbReference>
<dbReference type="Pfam" id="PF00078">
    <property type="entry name" value="RVT_1"/>
    <property type="match status" value="1"/>
</dbReference>
<keyword evidence="6" id="KW-0378">Hydrolase</keyword>
<dbReference type="Gene3D" id="3.30.70.270">
    <property type="match status" value="2"/>
</dbReference>
<dbReference type="Pfam" id="PF17917">
    <property type="entry name" value="RT_RNaseH"/>
    <property type="match status" value="1"/>
</dbReference>
<dbReference type="PANTHER" id="PTHR37984:SF5">
    <property type="entry name" value="PROTEIN NYNRIN-LIKE"/>
    <property type="match status" value="1"/>
</dbReference>
<dbReference type="SUPFAM" id="SSF56672">
    <property type="entry name" value="DNA/RNA polymerases"/>
    <property type="match status" value="1"/>
</dbReference>
<dbReference type="InterPro" id="IPR043502">
    <property type="entry name" value="DNA/RNA_pol_sf"/>
</dbReference>
<dbReference type="Proteomes" id="UP000069940">
    <property type="component" value="Unassembled WGS sequence"/>
</dbReference>
<keyword evidence="12" id="KW-1185">Reference proteome</keyword>
<evidence type="ECO:0000256" key="8">
    <source>
        <dbReference type="SAM" id="MobiDB-lite"/>
    </source>
</evidence>
<dbReference type="CDD" id="cd01647">
    <property type="entry name" value="RT_LTR"/>
    <property type="match status" value="1"/>
</dbReference>
<dbReference type="CDD" id="cd09274">
    <property type="entry name" value="RNase_HI_RT_Ty3"/>
    <property type="match status" value="1"/>
</dbReference>
<evidence type="ECO:0000256" key="4">
    <source>
        <dbReference type="ARBA" id="ARBA00022722"/>
    </source>
</evidence>
<dbReference type="InterPro" id="IPR021109">
    <property type="entry name" value="Peptidase_aspartic_dom_sf"/>
</dbReference>
<protein>
    <recommendedName>
        <fullName evidence="1">RNA-directed DNA polymerase</fullName>
        <ecNumber evidence="1">2.7.7.49</ecNumber>
    </recommendedName>
</protein>
<evidence type="ECO:0000256" key="3">
    <source>
        <dbReference type="ARBA" id="ARBA00022695"/>
    </source>
</evidence>
<evidence type="ECO:0000256" key="6">
    <source>
        <dbReference type="ARBA" id="ARBA00022801"/>
    </source>
</evidence>
<accession>A0ABM1YST8</accession>
<evidence type="ECO:0000256" key="5">
    <source>
        <dbReference type="ARBA" id="ARBA00022759"/>
    </source>
</evidence>
<keyword evidence="9" id="KW-0812">Transmembrane</keyword>
<dbReference type="PROSITE" id="PS50878">
    <property type="entry name" value="RT_POL"/>
    <property type="match status" value="1"/>
</dbReference>
<feature type="region of interest" description="Disordered" evidence="8">
    <location>
        <begin position="702"/>
        <end position="737"/>
    </location>
</feature>
<dbReference type="InterPro" id="IPR050951">
    <property type="entry name" value="Retrovirus_Pol_polyprotein"/>
</dbReference>
<feature type="region of interest" description="Disordered" evidence="8">
    <location>
        <begin position="1423"/>
        <end position="1443"/>
    </location>
</feature>
<organism evidence="11 12">
    <name type="scientific">Aedes albopictus</name>
    <name type="common">Asian tiger mosquito</name>
    <name type="synonym">Stegomyia albopicta</name>
    <dbReference type="NCBI Taxonomy" id="7160"/>
    <lineage>
        <taxon>Eukaryota</taxon>
        <taxon>Metazoa</taxon>
        <taxon>Ecdysozoa</taxon>
        <taxon>Arthropoda</taxon>
        <taxon>Hexapoda</taxon>
        <taxon>Insecta</taxon>
        <taxon>Pterygota</taxon>
        <taxon>Neoptera</taxon>
        <taxon>Endopterygota</taxon>
        <taxon>Diptera</taxon>
        <taxon>Nematocera</taxon>
        <taxon>Culicoidea</taxon>
        <taxon>Culicidae</taxon>
        <taxon>Culicinae</taxon>
        <taxon>Aedini</taxon>
        <taxon>Aedes</taxon>
        <taxon>Stegomyia</taxon>
    </lineage>
</organism>
<proteinExistence type="predicted"/>
<sequence>MTNNFLPYIVIQSPKFGEIKLLIDTGANKNYISPKLVPYNSIRLGAQHKITNISGTFSVDKFTYFNPFVNFNKNLPSQKFFLFDFHNFFQGVIGYESLKSLRAVIDTAKDTLRIGSIEVPLHKKFPETININANETKAIFMPTSVSDGDFLFGNEVKLLKNVHILAGLYTSKNHRAEILIHNFSNESQEVSLGDVLNVELNNFEVTSPQKSDSNKTESLNQHIRMDHLNSEERTELTKVLGKFQDVFHHGNEPLTFTSAIQHEINTRDELPVYTKSYRYPFCHKEEVQRQIMKMLEQGIVRHSSSPWSSPVWVVPKKLDASGQRKWRLVIDYRKLNEKTLDDRYPIPNITDILDKLGKCQYFSTLDLASGFHQIELAKKDIHKTAFSVEGGHYEFLRMPFGLKNAPATFQRVMDNILREHVGVICLVYMDDIIIYSTSLQEHLINISKVMETLRKHNLKIQIDKSEFLQKEVAFLGHIVTPEGVKPNPDKIKVIQNWPLPKNETELKGFLGTMGYYRKFIKDFAKIAKPLTQQLRKGEKITHSPEFVSAFNRCKNILTSSHVLQRPDLSKPFVLTTDASNYAIGAVLSQGPIGKDKPIAFASRTLTKSEEKYSTIEKELLAIDWACRYFRPYLFGRKFTLYTDHKPLTYALNMKTSNDRLIRMKLRLEQFDYEIQYRPGKQNVVADGLSRLHHEININPAINANEQESLSSSSDEDKSDDNNDNDDSDSGTVHSSSSDASDLIKMTLRPINVFKNQVLITEGPRNDESYEEIFPSVFRRTITRATFGLVNAISIFRDYMHPTRTSCILCPEKWLKWIQLAYKNYFSRNKSFKVVLTQSILQDILTEEGQDQIIEETHDRAHRGIEDNYKVISGKYFFPRMRNKLICASIIIYSIIPYTLADSFLNVINIGNNPIVEIKITNCKIQTGNIKIIHPVKLDRIEESMEIITNSFYNKLTNTNNPLHEVIKFRIKKLYATLYGLKPQQARRHRRWDSLGTAWKWIAGSPDAQDLHIINSTMNELINQNNHQYKINDNINNRITQLTITVNQIANSLNSKNKANLDALDAVTTMLNVDVINELLDNIQEAITLSKISISNNKILSTREINIIKSTLQDQGVLIHFPDEALQFVTPKVAVRNGDLLYILNVPQLESTTSTITRIYPLIVDNQIIRSYPSHIIRHGNKLFTTRNPEDFVQKSTFITEFEDDCIRAIIFGKQSRCSSIFQNETTQQLVNENTLLISNAVNHTLETNCGPDTRRITGNFIIKFNNCTVNFNGQSFRSSETFIDTEVINNAFHNSLMEWSLHKPHDIAEISNTAVSNRQKLDHVYLQQDSLHFKLWTTFGGISISTILGFCGICIIIKVIVKNITNGPGRSVLEEGSVMVASHQPNKPNIVNDQNSQHHQVRNLQRQQVELEKELQRLRAHFYEEQSTAPQPDTTTRHHNAIQ</sequence>
<evidence type="ECO:0000256" key="9">
    <source>
        <dbReference type="SAM" id="Phobius"/>
    </source>
</evidence>
<feature type="compositionally biased region" description="Low complexity" evidence="8">
    <location>
        <begin position="702"/>
        <end position="712"/>
    </location>
</feature>
<dbReference type="InterPro" id="IPR041373">
    <property type="entry name" value="RT_RNaseH"/>
</dbReference>
<evidence type="ECO:0000259" key="10">
    <source>
        <dbReference type="PROSITE" id="PS50878"/>
    </source>
</evidence>
<keyword evidence="4" id="KW-0540">Nuclease</keyword>
<keyword evidence="2" id="KW-0808">Transferase</keyword>